<dbReference type="EMBL" id="JAMQOQ010000008">
    <property type="protein sequence ID" value="MDS0296817.1"/>
    <property type="molecule type" value="Genomic_DNA"/>
</dbReference>
<dbReference type="InterPro" id="IPR008269">
    <property type="entry name" value="Lon_proteolytic"/>
</dbReference>
<evidence type="ECO:0000256" key="1">
    <source>
        <dbReference type="ARBA" id="ARBA00004127"/>
    </source>
</evidence>
<sequence length="244" mass="25376">MSSDESASVSRPADTERDVIDRIEETVLSRRAFLAGLGLGGVGGAGAVFGLTRAGEGFQSLATLAGGATLPAPTRYYLPAVDGSDSGLVIPVTFEFADGEGELFVNLNGIEVRHDLQLALREATATATRLTDSSLANTATHVTFDPPTSGVLALRGKSWEAGLTIALVASLRRQSLTQETLITGVVDDEGALLPVGEIETKARAARAVGAQELVVPAGEPTEVAVQGLRIIRARSISEALDRIL</sequence>
<accession>A0ABU2G7N5</accession>
<protein>
    <recommendedName>
        <fullName evidence="2">Lon proteolytic domain-containing protein</fullName>
    </recommendedName>
</protein>
<dbReference type="Proteomes" id="UP001254813">
    <property type="component" value="Unassembled WGS sequence"/>
</dbReference>
<name>A0ABU2G7N5_9EURY</name>
<evidence type="ECO:0000313" key="4">
    <source>
        <dbReference type="Proteomes" id="UP001254813"/>
    </source>
</evidence>
<reference evidence="3 4" key="1">
    <citation type="submission" date="2022-06" db="EMBL/GenBank/DDBJ databases">
        <title>Halogeometricum sp. a new haloarchaeum isolate from saline soil.</title>
        <authorList>
            <person name="Strakova D."/>
            <person name="Galisteo C."/>
            <person name="Sanchez-Porro C."/>
            <person name="Ventosa A."/>
        </authorList>
    </citation>
    <scope>NUCLEOTIDE SEQUENCE [LARGE SCALE GENOMIC DNA]</scope>
    <source>
        <strain evidence="4">S3BR25-2</strain>
    </source>
</reference>
<dbReference type="SUPFAM" id="SSF54211">
    <property type="entry name" value="Ribosomal protein S5 domain 2-like"/>
    <property type="match status" value="1"/>
</dbReference>
<dbReference type="Pfam" id="PF05362">
    <property type="entry name" value="Lon_C"/>
    <property type="match status" value="1"/>
</dbReference>
<dbReference type="RefSeq" id="WP_310930764.1">
    <property type="nucleotide sequence ID" value="NZ_JAMQOQ010000008.1"/>
</dbReference>
<organism evidence="3 4">
    <name type="scientific">Halogeometricum luteum</name>
    <dbReference type="NCBI Taxonomy" id="2950537"/>
    <lineage>
        <taxon>Archaea</taxon>
        <taxon>Methanobacteriati</taxon>
        <taxon>Methanobacteriota</taxon>
        <taxon>Stenosarchaea group</taxon>
        <taxon>Halobacteria</taxon>
        <taxon>Halobacteriales</taxon>
        <taxon>Haloferacaceae</taxon>
        <taxon>Halogeometricum</taxon>
    </lineage>
</organism>
<feature type="domain" description="Lon proteolytic" evidence="2">
    <location>
        <begin position="125"/>
        <end position="223"/>
    </location>
</feature>
<proteinExistence type="predicted"/>
<dbReference type="PROSITE" id="PS51318">
    <property type="entry name" value="TAT"/>
    <property type="match status" value="1"/>
</dbReference>
<comment type="subcellular location">
    <subcellularLocation>
        <location evidence="1">Endomembrane system</location>
        <topology evidence="1">Multi-pass membrane protein</topology>
    </subcellularLocation>
</comment>
<evidence type="ECO:0000259" key="2">
    <source>
        <dbReference type="Pfam" id="PF05362"/>
    </source>
</evidence>
<dbReference type="InterPro" id="IPR014721">
    <property type="entry name" value="Ribsml_uS5_D2-typ_fold_subgr"/>
</dbReference>
<keyword evidence="4" id="KW-1185">Reference proteome</keyword>
<dbReference type="Gene3D" id="3.30.230.10">
    <property type="match status" value="1"/>
</dbReference>
<comment type="caution">
    <text evidence="3">The sequence shown here is derived from an EMBL/GenBank/DDBJ whole genome shotgun (WGS) entry which is preliminary data.</text>
</comment>
<gene>
    <name evidence="3" type="ORF">NDI79_21860</name>
</gene>
<dbReference type="InterPro" id="IPR006311">
    <property type="entry name" value="TAT_signal"/>
</dbReference>
<evidence type="ECO:0000313" key="3">
    <source>
        <dbReference type="EMBL" id="MDS0296817.1"/>
    </source>
</evidence>
<dbReference type="InterPro" id="IPR020568">
    <property type="entry name" value="Ribosomal_Su5_D2-typ_SF"/>
</dbReference>